<dbReference type="EMBL" id="JACMYG010000003">
    <property type="protein sequence ID" value="MBC2688863.1"/>
    <property type="molecule type" value="Genomic_DNA"/>
</dbReference>
<dbReference type="Gene3D" id="3.40.50.1240">
    <property type="entry name" value="Phosphoglycerate mutase-like"/>
    <property type="match status" value="1"/>
</dbReference>
<dbReference type="AlphaFoldDB" id="A0A7X1GC45"/>
<dbReference type="GO" id="GO:0101006">
    <property type="term" value="F:protein histidine phosphatase activity"/>
    <property type="evidence" value="ECO:0007669"/>
    <property type="project" value="TreeGrafter"/>
</dbReference>
<reference evidence="1 2" key="1">
    <citation type="submission" date="2020-08" db="EMBL/GenBank/DDBJ databases">
        <title>Pseudomonas sp. nov.</title>
        <authorList>
            <person name="Gieschler S."/>
            <person name="Fiedler G."/>
            <person name="Brinks E."/>
            <person name="Boehnlein C."/>
            <person name="Franz C.M.A.P."/>
            <person name="Kabisch J."/>
        </authorList>
    </citation>
    <scope>NUCLEOTIDE SEQUENCE [LARGE SCALE GENOMIC DNA]</scope>
    <source>
        <strain evidence="1 2">MBT-1</strain>
    </source>
</reference>
<dbReference type="InterPro" id="IPR050275">
    <property type="entry name" value="PGM_Phosphatase"/>
</dbReference>
<comment type="caution">
    <text evidence="1">The sequence shown here is derived from an EMBL/GenBank/DDBJ whole genome shotgun (WGS) entry which is preliminary data.</text>
</comment>
<dbReference type="CDD" id="cd07067">
    <property type="entry name" value="HP_PGM_like"/>
    <property type="match status" value="1"/>
</dbReference>
<gene>
    <name evidence="1" type="ORF">H7995_03510</name>
</gene>
<keyword evidence="2" id="KW-1185">Reference proteome</keyword>
<evidence type="ECO:0000313" key="2">
    <source>
        <dbReference type="Proteomes" id="UP000526003"/>
    </source>
</evidence>
<protein>
    <submittedName>
        <fullName evidence="1">Histidine phosphatase family protein</fullName>
    </submittedName>
</protein>
<evidence type="ECO:0000313" key="1">
    <source>
        <dbReference type="EMBL" id="MBC2688863.1"/>
    </source>
</evidence>
<proteinExistence type="predicted"/>
<dbReference type="Pfam" id="PF00300">
    <property type="entry name" value="His_Phos_1"/>
    <property type="match status" value="1"/>
</dbReference>
<organism evidence="1 2">
    <name type="scientific">Pseudomonas kielensis</name>
    <dbReference type="NCBI Taxonomy" id="2762577"/>
    <lineage>
        <taxon>Bacteria</taxon>
        <taxon>Pseudomonadati</taxon>
        <taxon>Pseudomonadota</taxon>
        <taxon>Gammaproteobacteria</taxon>
        <taxon>Pseudomonadales</taxon>
        <taxon>Pseudomonadaceae</taxon>
        <taxon>Pseudomonas</taxon>
    </lineage>
</organism>
<dbReference type="PANTHER" id="PTHR48100:SF15">
    <property type="entry name" value="SEDOHEPTULOSE 1,7-BISPHOSPHATASE"/>
    <property type="match status" value="1"/>
</dbReference>
<sequence length="198" mass="21670">MRHGESAANAGGASSDPALIALTERGKAQAQAIAQSFEAAPELIVMSPFIRAQDTAAPTLRKFPGVPVEVWPVEEFTYLSPANCMKTTAAQRRPWVEAYWRASEPDHSNGPGTESFRGLVLRAQTTLRQLQGKTGSVLVFGHGQFMQVVRWLILLAPQRIDAAAMDAFREFDQANPIVNGESVCFTFDGQRWSSALHL</sequence>
<dbReference type="SUPFAM" id="SSF53254">
    <property type="entry name" value="Phosphoglycerate mutase-like"/>
    <property type="match status" value="1"/>
</dbReference>
<dbReference type="SMART" id="SM00855">
    <property type="entry name" value="PGAM"/>
    <property type="match status" value="1"/>
</dbReference>
<dbReference type="InterPro" id="IPR029033">
    <property type="entry name" value="His_PPase_superfam"/>
</dbReference>
<dbReference type="GO" id="GO:0070297">
    <property type="term" value="P:regulation of phosphorelay signal transduction system"/>
    <property type="evidence" value="ECO:0007669"/>
    <property type="project" value="TreeGrafter"/>
</dbReference>
<dbReference type="InterPro" id="IPR013078">
    <property type="entry name" value="His_Pase_superF_clade-1"/>
</dbReference>
<dbReference type="PANTHER" id="PTHR48100">
    <property type="entry name" value="BROAD-SPECIFICITY PHOSPHATASE YOR283W-RELATED"/>
    <property type="match status" value="1"/>
</dbReference>
<name>A0A7X1GC45_9PSED</name>
<dbReference type="Proteomes" id="UP000526003">
    <property type="component" value="Unassembled WGS sequence"/>
</dbReference>
<accession>A0A7X1GC45</accession>